<keyword evidence="6" id="KW-0238">DNA-binding</keyword>
<gene>
    <name evidence="11" type="ORF">JOC86_003850</name>
</gene>
<evidence type="ECO:0000313" key="12">
    <source>
        <dbReference type="Proteomes" id="UP001646157"/>
    </source>
</evidence>
<dbReference type="RefSeq" id="WP_205174471.1">
    <property type="nucleotide sequence ID" value="NZ_JAFBDZ010000004.1"/>
</dbReference>
<feature type="modified residue" description="4-aspartylphosphate" evidence="9">
    <location>
        <position position="54"/>
    </location>
</feature>
<evidence type="ECO:0000256" key="1">
    <source>
        <dbReference type="ARBA" id="ARBA00004496"/>
    </source>
</evidence>
<sequence>MIRVLIVEDDPMVAEFNKRYLEEIEHFTLIGVAHSVHDALEYIGKEEVDLILLDVYMPGKNGLELLTYIREQDKNIDVILITAASDAGKIQTALRYGVVDYLIKPFEFERFHHALSSYREKHLFLTQQRHVQQKDLDQLILRKKQNTPPMSGKPLPKGLTRSTLNIVVNAINEKGKASFSTDNIAEKTSISRVSIGKYLKFLKDIEVLEETTTYGLGRPVSLYVYKETRSSILKSYL</sequence>
<evidence type="ECO:0000313" key="11">
    <source>
        <dbReference type="EMBL" id="MBM7587277.1"/>
    </source>
</evidence>
<dbReference type="Gene3D" id="3.40.50.2300">
    <property type="match status" value="1"/>
</dbReference>
<protein>
    <submittedName>
        <fullName evidence="11">Response regulator of citrate/malate metabolism</fullName>
    </submittedName>
</protein>
<organism evidence="11 12">
    <name type="scientific">Rossellomorea pakistanensis</name>
    <dbReference type="NCBI Taxonomy" id="992288"/>
    <lineage>
        <taxon>Bacteria</taxon>
        <taxon>Bacillati</taxon>
        <taxon>Bacillota</taxon>
        <taxon>Bacilli</taxon>
        <taxon>Bacillales</taxon>
        <taxon>Bacillaceae</taxon>
        <taxon>Rossellomorea</taxon>
    </lineage>
</organism>
<comment type="subcellular location">
    <subcellularLocation>
        <location evidence="1">Cytoplasm</location>
    </subcellularLocation>
</comment>
<keyword evidence="8" id="KW-0804">Transcription</keyword>
<dbReference type="PROSITE" id="PS50110">
    <property type="entry name" value="RESPONSE_REGULATORY"/>
    <property type="match status" value="1"/>
</dbReference>
<dbReference type="CDD" id="cd19925">
    <property type="entry name" value="REC_citrate_TCS"/>
    <property type="match status" value="1"/>
</dbReference>
<keyword evidence="2" id="KW-0963">Cytoplasm</keyword>
<evidence type="ECO:0000256" key="4">
    <source>
        <dbReference type="ARBA" id="ARBA00023012"/>
    </source>
</evidence>
<evidence type="ECO:0000256" key="9">
    <source>
        <dbReference type="PROSITE-ProRule" id="PRU00169"/>
    </source>
</evidence>
<evidence type="ECO:0000256" key="6">
    <source>
        <dbReference type="ARBA" id="ARBA00023125"/>
    </source>
</evidence>
<evidence type="ECO:0000256" key="5">
    <source>
        <dbReference type="ARBA" id="ARBA00023015"/>
    </source>
</evidence>
<dbReference type="PIRSF" id="PIRSF006171">
    <property type="entry name" value="RR_citrat_malat"/>
    <property type="match status" value="1"/>
</dbReference>
<reference evidence="11 12" key="1">
    <citation type="submission" date="2021-01" db="EMBL/GenBank/DDBJ databases">
        <title>Genomic Encyclopedia of Type Strains, Phase IV (KMG-IV): sequencing the most valuable type-strain genomes for metagenomic binning, comparative biology and taxonomic classification.</title>
        <authorList>
            <person name="Goeker M."/>
        </authorList>
    </citation>
    <scope>NUCLEOTIDE SEQUENCE [LARGE SCALE GENOMIC DNA]</scope>
    <source>
        <strain evidence="11 12">DSM 24834</strain>
    </source>
</reference>
<dbReference type="Pfam" id="PF00072">
    <property type="entry name" value="Response_reg"/>
    <property type="match status" value="1"/>
</dbReference>
<dbReference type="PANTHER" id="PTHR45526">
    <property type="entry name" value="TRANSCRIPTIONAL REGULATORY PROTEIN DPIA"/>
    <property type="match status" value="1"/>
</dbReference>
<keyword evidence="3 9" id="KW-0597">Phosphoprotein</keyword>
<keyword evidence="7" id="KW-0010">Activator</keyword>
<dbReference type="InterPro" id="IPR024187">
    <property type="entry name" value="Sig_transdc_resp-reg_cit/mal"/>
</dbReference>
<evidence type="ECO:0000256" key="2">
    <source>
        <dbReference type="ARBA" id="ARBA00022490"/>
    </source>
</evidence>
<dbReference type="SMART" id="SM00448">
    <property type="entry name" value="REC"/>
    <property type="match status" value="1"/>
</dbReference>
<dbReference type="InterPro" id="IPR011006">
    <property type="entry name" value="CheY-like_superfamily"/>
</dbReference>
<dbReference type="InterPro" id="IPR051271">
    <property type="entry name" value="2C-system_Tx_regulators"/>
</dbReference>
<dbReference type="InterPro" id="IPR001789">
    <property type="entry name" value="Sig_transdc_resp-reg_receiver"/>
</dbReference>
<name>A0ABS2NHF8_9BACI</name>
<evidence type="ECO:0000259" key="10">
    <source>
        <dbReference type="PROSITE" id="PS50110"/>
    </source>
</evidence>
<evidence type="ECO:0000256" key="8">
    <source>
        <dbReference type="ARBA" id="ARBA00023163"/>
    </source>
</evidence>
<feature type="domain" description="Response regulatory" evidence="10">
    <location>
        <begin position="3"/>
        <end position="119"/>
    </location>
</feature>
<keyword evidence="12" id="KW-1185">Reference proteome</keyword>
<accession>A0ABS2NHF8</accession>
<comment type="caution">
    <text evidence="11">The sequence shown here is derived from an EMBL/GenBank/DDBJ whole genome shotgun (WGS) entry which is preliminary data.</text>
</comment>
<dbReference type="PANTHER" id="PTHR45526:SF1">
    <property type="entry name" value="TRANSCRIPTIONAL REGULATORY PROTEIN DCUR-RELATED"/>
    <property type="match status" value="1"/>
</dbReference>
<dbReference type="Proteomes" id="UP001646157">
    <property type="component" value="Unassembled WGS sequence"/>
</dbReference>
<evidence type="ECO:0000256" key="3">
    <source>
        <dbReference type="ARBA" id="ARBA00022553"/>
    </source>
</evidence>
<dbReference type="SUPFAM" id="SSF52172">
    <property type="entry name" value="CheY-like"/>
    <property type="match status" value="1"/>
</dbReference>
<proteinExistence type="predicted"/>
<keyword evidence="4" id="KW-0902">Two-component regulatory system</keyword>
<evidence type="ECO:0000256" key="7">
    <source>
        <dbReference type="ARBA" id="ARBA00023159"/>
    </source>
</evidence>
<dbReference type="EMBL" id="JAFBDZ010000004">
    <property type="protein sequence ID" value="MBM7587277.1"/>
    <property type="molecule type" value="Genomic_DNA"/>
</dbReference>
<keyword evidence="5" id="KW-0805">Transcription regulation</keyword>